<organism evidence="2 3">
    <name type="scientific">Candidatus Kaiserbacteria bacterium RIFCSPHIGHO2_01_FULL_56_24</name>
    <dbReference type="NCBI Taxonomy" id="1798487"/>
    <lineage>
        <taxon>Bacteria</taxon>
        <taxon>Candidatus Kaiseribacteriota</taxon>
    </lineage>
</organism>
<feature type="region of interest" description="Disordered" evidence="1">
    <location>
        <begin position="263"/>
        <end position="345"/>
    </location>
</feature>
<evidence type="ECO:0000256" key="1">
    <source>
        <dbReference type="SAM" id="MobiDB-lite"/>
    </source>
</evidence>
<sequence>MRPASFGLVFMGFAFGAVLFIAASMVLAWTGPVSAPPNGNVAAPINIGSASQLKNGGLGVNFFTIFGDALLSGLGSGTGRYINFDYTIGGTSGTGSGGYGFRDNNGVMEFRNSGGSWTPIPTSGGGSSGNTNFTISSDTSNVNLYVLAGSPSTAGTYTVTINSGITVGSASAGTAALVSGTWPAGSTVLLINNGNIYGRGGDGGAGGSSYSIPCGVFCSQYSAGAGGAGGAGGPAMSLSYNITINNTSGNIFGGGGGGGGGTGQNGAGGNGGGGGQGSMNSSGGGGGGGTNESGGSGSGGTTSGPGAPGSGGGQFFHGPGGTGGAWASAGATPSGGASGGAAGGAIQLNGKTVTFLGGNDATHVKGAVQ</sequence>
<comment type="caution">
    <text evidence="2">The sequence shown here is derived from an EMBL/GenBank/DDBJ whole genome shotgun (WGS) entry which is preliminary data.</text>
</comment>
<reference evidence="2 3" key="1">
    <citation type="journal article" date="2016" name="Nat. Commun.">
        <title>Thousands of microbial genomes shed light on interconnected biogeochemical processes in an aquifer system.</title>
        <authorList>
            <person name="Anantharaman K."/>
            <person name="Brown C.T."/>
            <person name="Hug L.A."/>
            <person name="Sharon I."/>
            <person name="Castelle C.J."/>
            <person name="Probst A.J."/>
            <person name="Thomas B.C."/>
            <person name="Singh A."/>
            <person name="Wilkins M.J."/>
            <person name="Karaoz U."/>
            <person name="Brodie E.L."/>
            <person name="Williams K.H."/>
            <person name="Hubbard S.S."/>
            <person name="Banfield J.F."/>
        </authorList>
    </citation>
    <scope>NUCLEOTIDE SEQUENCE [LARGE SCALE GENOMIC DNA]</scope>
</reference>
<evidence type="ECO:0008006" key="4">
    <source>
        <dbReference type="Google" id="ProtNLM"/>
    </source>
</evidence>
<dbReference type="AlphaFoldDB" id="A0A1F6DG83"/>
<feature type="compositionally biased region" description="Low complexity" evidence="1">
    <location>
        <begin position="325"/>
        <end position="335"/>
    </location>
</feature>
<dbReference type="Proteomes" id="UP000176377">
    <property type="component" value="Unassembled WGS sequence"/>
</dbReference>
<gene>
    <name evidence="2" type="ORF">A2765_03000</name>
</gene>
<proteinExistence type="predicted"/>
<accession>A0A1F6DG83</accession>
<protein>
    <recommendedName>
        <fullName evidence="4">PE-PGRS family protein</fullName>
    </recommendedName>
</protein>
<feature type="compositionally biased region" description="Gly residues" evidence="1">
    <location>
        <begin position="263"/>
        <end position="324"/>
    </location>
</feature>
<evidence type="ECO:0000313" key="2">
    <source>
        <dbReference type="EMBL" id="OGG60391.1"/>
    </source>
</evidence>
<evidence type="ECO:0000313" key="3">
    <source>
        <dbReference type="Proteomes" id="UP000176377"/>
    </source>
</evidence>
<dbReference type="EMBL" id="MFLA01000010">
    <property type="protein sequence ID" value="OGG60391.1"/>
    <property type="molecule type" value="Genomic_DNA"/>
</dbReference>
<name>A0A1F6DG83_9BACT</name>